<proteinExistence type="predicted"/>
<accession>A0A8G2BKU6</accession>
<protein>
    <submittedName>
        <fullName evidence="1">PAS domain-containing protein</fullName>
    </submittedName>
</protein>
<organism evidence="1 2">
    <name type="scientific">Thalassobaculum litoreum DSM 18839</name>
    <dbReference type="NCBI Taxonomy" id="1123362"/>
    <lineage>
        <taxon>Bacteria</taxon>
        <taxon>Pseudomonadati</taxon>
        <taxon>Pseudomonadota</taxon>
        <taxon>Alphaproteobacteria</taxon>
        <taxon>Rhodospirillales</taxon>
        <taxon>Thalassobaculaceae</taxon>
        <taxon>Thalassobaculum</taxon>
    </lineage>
</organism>
<reference evidence="1 2" key="1">
    <citation type="submission" date="2016-10" db="EMBL/GenBank/DDBJ databases">
        <authorList>
            <person name="Varghese N."/>
            <person name="Submissions S."/>
        </authorList>
    </citation>
    <scope>NUCLEOTIDE SEQUENCE [LARGE SCALE GENOMIC DNA]</scope>
    <source>
        <strain evidence="1 2">DSM 18839</strain>
    </source>
</reference>
<gene>
    <name evidence="1" type="ORF">SAMN05660686_03217</name>
</gene>
<dbReference type="AlphaFoldDB" id="A0A8G2BKU6"/>
<evidence type="ECO:0000313" key="2">
    <source>
        <dbReference type="Proteomes" id="UP000198615"/>
    </source>
</evidence>
<comment type="caution">
    <text evidence="1">The sequence shown here is derived from an EMBL/GenBank/DDBJ whole genome shotgun (WGS) entry which is preliminary data.</text>
</comment>
<keyword evidence="2" id="KW-1185">Reference proteome</keyword>
<name>A0A8G2BKU6_9PROT</name>
<sequence>MTGERDTPGARTSVREAVEWGAVGHPLLSGLYAYWDAKRGDRLMPARADLDPLEIPQVLSHLILLDVTHDPLRFRVRLYGTEVADLRGRDLTGRYLYEGAPTSLGETTRPWNLATVETRRPHYVTGPYEDISDKRIGTFHRLGLPLSVRGERVDMLMIGLVREWEA</sequence>
<dbReference type="RefSeq" id="WP_038013982.1">
    <property type="nucleotide sequence ID" value="NZ_FNBW01000009.1"/>
</dbReference>
<dbReference type="OrthoDB" id="8478628at2"/>
<dbReference type="Pfam" id="PF07310">
    <property type="entry name" value="PAS_5"/>
    <property type="match status" value="1"/>
</dbReference>
<dbReference type="Proteomes" id="UP000198615">
    <property type="component" value="Unassembled WGS sequence"/>
</dbReference>
<evidence type="ECO:0000313" key="1">
    <source>
        <dbReference type="EMBL" id="SDG05124.1"/>
    </source>
</evidence>
<dbReference type="InterPro" id="IPR009922">
    <property type="entry name" value="DUF1457"/>
</dbReference>
<dbReference type="EMBL" id="FNBW01000009">
    <property type="protein sequence ID" value="SDG05124.1"/>
    <property type="molecule type" value="Genomic_DNA"/>
</dbReference>